<gene>
    <name evidence="1" type="ORF">TART1_2571</name>
</gene>
<organism evidence="1 2">
    <name type="scientific">Trichococcus shcherbakoviae</name>
    <dbReference type="NCBI Taxonomy" id="2094020"/>
    <lineage>
        <taxon>Bacteria</taxon>
        <taxon>Bacillati</taxon>
        <taxon>Bacillota</taxon>
        <taxon>Bacilli</taxon>
        <taxon>Lactobacillales</taxon>
        <taxon>Carnobacteriaceae</taxon>
        <taxon>Trichococcus</taxon>
    </lineage>
</organism>
<dbReference type="Proteomes" id="UP000262072">
    <property type="component" value="Unassembled WGS sequence"/>
</dbReference>
<evidence type="ECO:0000313" key="2">
    <source>
        <dbReference type="Proteomes" id="UP000262072"/>
    </source>
</evidence>
<protein>
    <submittedName>
        <fullName evidence="1">Uncharacterized protein</fullName>
    </submittedName>
</protein>
<proteinExistence type="predicted"/>
<dbReference type="AlphaFoldDB" id="A0A383TIB2"/>
<evidence type="ECO:0000313" key="1">
    <source>
        <dbReference type="EMBL" id="SYZ79696.1"/>
    </source>
</evidence>
<sequence>MAWIECSSPAKPVRAGAAGPKQLVCSCQALAAGAEGPNQTFNSVEGSVDRS</sequence>
<dbReference type="EMBL" id="UNRR01000039">
    <property type="protein sequence ID" value="SYZ79696.1"/>
    <property type="molecule type" value="Genomic_DNA"/>
</dbReference>
<reference evidence="2" key="1">
    <citation type="submission" date="2018-05" db="EMBL/GenBank/DDBJ databases">
        <authorList>
            <person name="Strepis N."/>
        </authorList>
    </citation>
    <scope>NUCLEOTIDE SEQUENCE [LARGE SCALE GENOMIC DNA]</scope>
</reference>
<accession>A0A383TIB2</accession>
<name>A0A383TIB2_9LACT</name>